<evidence type="ECO:0000313" key="2">
    <source>
        <dbReference type="EMBL" id="KNG91869.1"/>
    </source>
</evidence>
<dbReference type="OrthoDB" id="8448455at2"/>
<name>A0A0L1JJC7_9RHOB</name>
<evidence type="ECO:0000313" key="3">
    <source>
        <dbReference type="Proteomes" id="UP000036938"/>
    </source>
</evidence>
<dbReference type="Pfam" id="PF09350">
    <property type="entry name" value="DJC28_CD"/>
    <property type="match status" value="1"/>
</dbReference>
<accession>A0A0L1JJC7</accession>
<protein>
    <recommendedName>
        <fullName evidence="1">DnaJ homologue subfamily C member 28 conserved domain-containing protein</fullName>
    </recommendedName>
</protein>
<dbReference type="AlphaFoldDB" id="A0A0L1JJC7"/>
<dbReference type="STRING" id="1317121.ATO11_20335"/>
<dbReference type="EMBL" id="AQQZ01000025">
    <property type="protein sequence ID" value="KNG91869.1"/>
    <property type="molecule type" value="Genomic_DNA"/>
</dbReference>
<feature type="domain" description="DnaJ homologue subfamily C member 28 conserved" evidence="1">
    <location>
        <begin position="8"/>
        <end position="73"/>
    </location>
</feature>
<comment type="caution">
    <text evidence="2">The sequence shown here is derived from an EMBL/GenBank/DDBJ whole genome shotgun (WGS) entry which is preliminary data.</text>
</comment>
<reference evidence="2 3" key="1">
    <citation type="journal article" date="2015" name="Int. J. Syst. Evol. Microbiol.">
        <title>Aestuariivita atlantica sp. nov., isolated from deep sea sediment of the Atlantic Ocean.</title>
        <authorList>
            <person name="Li G."/>
            <person name="Lai Q."/>
            <person name="Du Y."/>
            <person name="Liu X."/>
            <person name="Sun F."/>
            <person name="Shao Z."/>
        </authorList>
    </citation>
    <scope>NUCLEOTIDE SEQUENCE [LARGE SCALE GENOMIC DNA]</scope>
    <source>
        <strain evidence="2 3">22II-S11-z3</strain>
    </source>
</reference>
<dbReference type="RefSeq" id="WP_050532739.1">
    <property type="nucleotide sequence ID" value="NZ_AQQZ01000025.1"/>
</dbReference>
<evidence type="ECO:0000259" key="1">
    <source>
        <dbReference type="Pfam" id="PF09350"/>
    </source>
</evidence>
<organism evidence="2 3">
    <name type="scientific">Pseudaestuariivita atlantica</name>
    <dbReference type="NCBI Taxonomy" id="1317121"/>
    <lineage>
        <taxon>Bacteria</taxon>
        <taxon>Pseudomonadati</taxon>
        <taxon>Pseudomonadota</taxon>
        <taxon>Alphaproteobacteria</taxon>
        <taxon>Rhodobacterales</taxon>
        <taxon>Paracoccaceae</taxon>
        <taxon>Pseudaestuariivita</taxon>
    </lineage>
</organism>
<dbReference type="InterPro" id="IPR018961">
    <property type="entry name" value="DnaJ_homolog_subfam-C_membr-28"/>
</dbReference>
<sequence>MAREFDLLAERQIQKALAEGQLDGLKLEGKLLPNRQAEAVADMATAIAVRIMAEAGALPEEFKLKKLLQVAKRRYAKTENDEDKRVVLGLIADLETRYNISVEARRKFMGE</sequence>
<dbReference type="Proteomes" id="UP000036938">
    <property type="component" value="Unassembled WGS sequence"/>
</dbReference>
<proteinExistence type="predicted"/>
<gene>
    <name evidence="2" type="ORF">ATO11_20335</name>
</gene>
<keyword evidence="3" id="KW-1185">Reference proteome</keyword>